<reference evidence="3 5" key="1">
    <citation type="journal article" date="2018" name="MBio">
        <title>Comparative Genomics Reveals the Core Gene Toolbox for the Fungus-Insect Symbiosis.</title>
        <authorList>
            <person name="Wang Y."/>
            <person name="Stata M."/>
            <person name="Wang W."/>
            <person name="Stajich J.E."/>
            <person name="White M.M."/>
            <person name="Moncalvo J.M."/>
        </authorList>
    </citation>
    <scope>NUCLEOTIDE SEQUENCE [LARGE SCALE GENOMIC DNA]</scope>
    <source>
        <strain evidence="3 5">SC-DP-2</strain>
    </source>
</reference>
<evidence type="ECO:0000313" key="5">
    <source>
        <dbReference type="Proteomes" id="UP000245609"/>
    </source>
</evidence>
<accession>A0A2T9Y0A5</accession>
<dbReference type="InterPro" id="IPR036514">
    <property type="entry name" value="SGNH_hydro_sf"/>
</dbReference>
<comment type="caution">
    <text evidence="3">The sequence shown here is derived from an EMBL/GenBank/DDBJ whole genome shotgun (WGS) entry which is preliminary data.</text>
</comment>
<dbReference type="Gene3D" id="3.40.50.1110">
    <property type="entry name" value="SGNH hydrolase"/>
    <property type="match status" value="1"/>
</dbReference>
<dbReference type="InterPro" id="IPR051058">
    <property type="entry name" value="GDSL_Est/Lipase"/>
</dbReference>
<feature type="chain" id="PRO_5036323589" description="SGNH hydrolase-type esterase domain-containing protein" evidence="2">
    <location>
        <begin position="22"/>
        <end position="360"/>
    </location>
</feature>
<dbReference type="OrthoDB" id="1600564at2759"/>
<proteinExistence type="predicted"/>
<dbReference type="PANTHER" id="PTHR45648:SF22">
    <property type="entry name" value="GDSL LIPASE_ACYLHYDROLASE FAMILY PROTEIN (AFU_ORTHOLOGUE AFUA_4G14700)"/>
    <property type="match status" value="1"/>
</dbReference>
<dbReference type="EMBL" id="MBFS01003618">
    <property type="protein sequence ID" value="PVU85714.1"/>
    <property type="molecule type" value="Genomic_DNA"/>
</dbReference>
<keyword evidence="2" id="KW-0732">Signal</keyword>
<dbReference type="SUPFAM" id="SSF52266">
    <property type="entry name" value="SGNH hydrolase"/>
    <property type="match status" value="1"/>
</dbReference>
<name>A0A2T9Y0A5_9FUNG</name>
<keyword evidence="5" id="KW-1185">Reference proteome</keyword>
<dbReference type="CDD" id="cd01846">
    <property type="entry name" value="fatty_acyltransferase_like"/>
    <property type="match status" value="1"/>
</dbReference>
<protein>
    <recommendedName>
        <fullName evidence="6">SGNH hydrolase-type esterase domain-containing protein</fullName>
    </recommendedName>
</protein>
<gene>
    <name evidence="4" type="ORF">BB560_006834</name>
    <name evidence="3" type="ORF">BB560_006934</name>
</gene>
<dbReference type="AlphaFoldDB" id="A0A2T9Y0A5"/>
<dbReference type="InterPro" id="IPR001087">
    <property type="entry name" value="GDSL"/>
</dbReference>
<dbReference type="STRING" id="133381.A0A2T9Y0A5"/>
<dbReference type="EMBL" id="MBFS01003552">
    <property type="protein sequence ID" value="PVU86019.1"/>
    <property type="molecule type" value="Genomic_DNA"/>
</dbReference>
<keyword evidence="1" id="KW-0378">Hydrolase</keyword>
<evidence type="ECO:0000313" key="3">
    <source>
        <dbReference type="EMBL" id="PVU85714.1"/>
    </source>
</evidence>
<sequence>MVLLEISLFVILAQIAFKVEASLQPRLIVFGTGFSDNGNSNITGPIPWWNKHFSNGPVWGEYLSYHNKYTMLDFAIDGATSNNTMVGVYTGAKIRSPSLLDQVSRYKETIKDQYSASDIVNDVVAIEIGANDISNAASKILASRINVSAYLNESISNVMSAAKQLADMGHRNIYFANVPNILDITSLGLLPGIFTKGIKEAITSYNSKLESAVSSFSFPNSDKGNAGVFDTYGLIDVTLSGFYKDLNITTTSSACYVPILWGSRVSACTDSDKYYFVDKSHPSTRIHALMGGAFSEKISDPSFTPSKSSLDSVKNKYNVLSAGSKSNFLYNTKSDSGSGLVIKSYTAKDVANNLKEIYQN</sequence>
<dbReference type="Proteomes" id="UP000245609">
    <property type="component" value="Unassembled WGS sequence"/>
</dbReference>
<evidence type="ECO:0000256" key="2">
    <source>
        <dbReference type="SAM" id="SignalP"/>
    </source>
</evidence>
<dbReference type="Pfam" id="PF00657">
    <property type="entry name" value="Lipase_GDSL"/>
    <property type="match status" value="1"/>
</dbReference>
<evidence type="ECO:0008006" key="6">
    <source>
        <dbReference type="Google" id="ProtNLM"/>
    </source>
</evidence>
<feature type="signal peptide" evidence="2">
    <location>
        <begin position="1"/>
        <end position="21"/>
    </location>
</feature>
<dbReference type="GO" id="GO:0016788">
    <property type="term" value="F:hydrolase activity, acting on ester bonds"/>
    <property type="evidence" value="ECO:0007669"/>
    <property type="project" value="InterPro"/>
</dbReference>
<organism evidence="3 5">
    <name type="scientific">Smittium megazygosporum</name>
    <dbReference type="NCBI Taxonomy" id="133381"/>
    <lineage>
        <taxon>Eukaryota</taxon>
        <taxon>Fungi</taxon>
        <taxon>Fungi incertae sedis</taxon>
        <taxon>Zoopagomycota</taxon>
        <taxon>Kickxellomycotina</taxon>
        <taxon>Harpellomycetes</taxon>
        <taxon>Harpellales</taxon>
        <taxon>Legeriomycetaceae</taxon>
        <taxon>Smittium</taxon>
    </lineage>
</organism>
<dbReference type="PANTHER" id="PTHR45648">
    <property type="entry name" value="GDSL LIPASE/ACYLHYDROLASE FAMILY PROTEIN (AFU_ORTHOLOGUE AFUA_4G14700)"/>
    <property type="match status" value="1"/>
</dbReference>
<evidence type="ECO:0000256" key="1">
    <source>
        <dbReference type="ARBA" id="ARBA00022801"/>
    </source>
</evidence>
<evidence type="ECO:0000313" key="4">
    <source>
        <dbReference type="EMBL" id="PVU86019.1"/>
    </source>
</evidence>